<dbReference type="Pfam" id="PF10006">
    <property type="entry name" value="DUF2249"/>
    <property type="match status" value="1"/>
</dbReference>
<dbReference type="Proteomes" id="UP000509301">
    <property type="component" value="Chromosome"/>
</dbReference>
<name>A0A6N0NY13_9CREN</name>
<dbReference type="InterPro" id="IPR011051">
    <property type="entry name" value="RmlC_Cupin_sf"/>
</dbReference>
<dbReference type="Pfam" id="PF07883">
    <property type="entry name" value="Cupin_2"/>
    <property type="match status" value="1"/>
</dbReference>
<evidence type="ECO:0000313" key="5">
    <source>
        <dbReference type="Proteomes" id="UP000509301"/>
    </source>
</evidence>
<dbReference type="SUPFAM" id="SSF51182">
    <property type="entry name" value="RmlC-like cupins"/>
    <property type="match status" value="1"/>
</dbReference>
<feature type="domain" description="Cupin type-2" evidence="2">
    <location>
        <begin position="117"/>
        <end position="180"/>
    </location>
</feature>
<evidence type="ECO:0000259" key="3">
    <source>
        <dbReference type="Pfam" id="PF10006"/>
    </source>
</evidence>
<keyword evidence="5" id="KW-1185">Reference proteome</keyword>
<protein>
    <submittedName>
        <fullName evidence="4">DUF2249 domain-containing protein</fullName>
    </submittedName>
</protein>
<dbReference type="EMBL" id="CP049074">
    <property type="protein sequence ID" value="QKR00268.1"/>
    <property type="molecule type" value="Genomic_DNA"/>
</dbReference>
<dbReference type="PANTHER" id="PTHR37694">
    <property type="entry name" value="SLR8022 PROTEIN"/>
    <property type="match status" value="1"/>
</dbReference>
<organism evidence="4 5">
    <name type="scientific">Metallosphaera tengchongensis</name>
    <dbReference type="NCBI Taxonomy" id="1532350"/>
    <lineage>
        <taxon>Archaea</taxon>
        <taxon>Thermoproteota</taxon>
        <taxon>Thermoprotei</taxon>
        <taxon>Sulfolobales</taxon>
        <taxon>Sulfolobaceae</taxon>
        <taxon>Metallosphaera</taxon>
    </lineage>
</organism>
<dbReference type="KEGG" id="mten:GWK48_07660"/>
<dbReference type="AlphaFoldDB" id="A0A6N0NY13"/>
<evidence type="ECO:0000256" key="1">
    <source>
        <dbReference type="SAM" id="MobiDB-lite"/>
    </source>
</evidence>
<feature type="compositionally biased region" description="Basic and acidic residues" evidence="1">
    <location>
        <begin position="186"/>
        <end position="198"/>
    </location>
</feature>
<dbReference type="OrthoDB" id="186771at2157"/>
<gene>
    <name evidence="4" type="ORF">GWK48_07660</name>
</gene>
<dbReference type="Gene3D" id="2.60.120.10">
    <property type="entry name" value="Jelly Rolls"/>
    <property type="match status" value="1"/>
</dbReference>
<evidence type="ECO:0000259" key="2">
    <source>
        <dbReference type="Pfam" id="PF07883"/>
    </source>
</evidence>
<evidence type="ECO:0000313" key="4">
    <source>
        <dbReference type="EMBL" id="QKR00268.1"/>
    </source>
</evidence>
<dbReference type="InterPro" id="IPR018720">
    <property type="entry name" value="DUF2249"/>
</dbReference>
<proteinExistence type="predicted"/>
<sequence length="204" mass="23369">MEQKVLDVRKYPPSTRHSLILQEFEKLKPGDGMFILNDHEPVHLIHFLSHRDDFDMDAYYAKEEGEGRWLAYLKKKTSQVDRKVLYTDFDKNKKFSDSSFTPVQVYKTSTYAVILAYFKPGQFIPVHSPDIDLILYVRKGRGKVVAGEEKFEVSEGDIVVVPRGVKRGVQADTEMEVLHIVSPPPSEKDHEQVEKGLEVGRFGG</sequence>
<accession>A0A6N0NY13</accession>
<feature type="domain" description="DUF2249" evidence="3">
    <location>
        <begin position="5"/>
        <end position="72"/>
    </location>
</feature>
<feature type="region of interest" description="Disordered" evidence="1">
    <location>
        <begin position="183"/>
        <end position="204"/>
    </location>
</feature>
<dbReference type="PANTHER" id="PTHR37694:SF1">
    <property type="entry name" value="SLR8022 PROTEIN"/>
    <property type="match status" value="1"/>
</dbReference>
<dbReference type="InterPro" id="IPR014710">
    <property type="entry name" value="RmlC-like_jellyroll"/>
</dbReference>
<dbReference type="RefSeq" id="WP_174631085.1">
    <property type="nucleotide sequence ID" value="NZ_CP049074.1"/>
</dbReference>
<dbReference type="InterPro" id="IPR013096">
    <property type="entry name" value="Cupin_2"/>
</dbReference>
<reference evidence="4 5" key="1">
    <citation type="submission" date="2020-02" db="EMBL/GenBank/DDBJ databases">
        <title>Comparative genome analysis reveals the metabolism and evolution of the thermophilic archaeal genus Metallosphaera.</title>
        <authorList>
            <person name="Jiang C."/>
        </authorList>
    </citation>
    <scope>NUCLEOTIDE SEQUENCE [LARGE SCALE GENOMIC DNA]</scope>
    <source>
        <strain evidence="4 5">Ric-A</strain>
    </source>
</reference>
<dbReference type="GeneID" id="55641815"/>